<dbReference type="GO" id="GO:0005737">
    <property type="term" value="C:cytoplasm"/>
    <property type="evidence" value="ECO:0007669"/>
    <property type="project" value="UniProtKB-SubCell"/>
</dbReference>
<keyword evidence="2 14" id="KW-0963">Cytoplasm</keyword>
<comment type="similarity">
    <text evidence="1 14">Belongs to the PAPS reductase family. CysH subfamily.</text>
</comment>
<organism evidence="16 17">
    <name type="scientific">Sulfuriferula plumbiphila</name>
    <dbReference type="NCBI Taxonomy" id="171865"/>
    <lineage>
        <taxon>Bacteria</taxon>
        <taxon>Pseudomonadati</taxon>
        <taxon>Pseudomonadota</taxon>
        <taxon>Betaproteobacteria</taxon>
        <taxon>Nitrosomonadales</taxon>
        <taxon>Sulfuricellaceae</taxon>
        <taxon>Sulfuriferula</taxon>
    </lineage>
</organism>
<accession>A0A512LBE5</accession>
<dbReference type="InterPro" id="IPR011798">
    <property type="entry name" value="APS_reductase"/>
</dbReference>
<evidence type="ECO:0000256" key="9">
    <source>
        <dbReference type="ARBA" id="ARBA00024386"/>
    </source>
</evidence>
<dbReference type="AlphaFoldDB" id="A0A512LBE5"/>
<keyword evidence="17" id="KW-1185">Reference proteome</keyword>
<proteinExistence type="inferred from homology"/>
<evidence type="ECO:0000256" key="4">
    <source>
        <dbReference type="ARBA" id="ARBA00023002"/>
    </source>
</evidence>
<evidence type="ECO:0000256" key="14">
    <source>
        <dbReference type="HAMAP-Rule" id="MF_00063"/>
    </source>
</evidence>
<evidence type="ECO:0000256" key="2">
    <source>
        <dbReference type="ARBA" id="ARBA00022490"/>
    </source>
</evidence>
<keyword evidence="5 14" id="KW-0408">Iron</keyword>
<name>A0A512LBE5_9PROT</name>
<dbReference type="CDD" id="cd23945">
    <property type="entry name" value="PAPS_reductase"/>
    <property type="match status" value="1"/>
</dbReference>
<feature type="active site" description="Nucleophile; cysteine thiosulfonate intermediate" evidence="14">
    <location>
        <position position="220"/>
    </location>
</feature>
<evidence type="ECO:0000256" key="6">
    <source>
        <dbReference type="ARBA" id="ARBA00023014"/>
    </source>
</evidence>
<comment type="caution">
    <text evidence="16">The sequence shown here is derived from an EMBL/GenBank/DDBJ whole genome shotgun (WGS) entry which is preliminary data.</text>
</comment>
<feature type="binding site" evidence="14">
    <location>
        <position position="195"/>
    </location>
    <ligand>
        <name>[4Fe-4S] cluster</name>
        <dbReference type="ChEBI" id="CHEBI:49883"/>
    </ligand>
</feature>
<dbReference type="HAMAP" id="MF_00063">
    <property type="entry name" value="CysH"/>
    <property type="match status" value="1"/>
</dbReference>
<dbReference type="EMBL" id="BKAD01000036">
    <property type="protein sequence ID" value="GEP31752.1"/>
    <property type="molecule type" value="Genomic_DNA"/>
</dbReference>
<reference evidence="16 17" key="1">
    <citation type="submission" date="2019-07" db="EMBL/GenBank/DDBJ databases">
        <title>Whole genome shotgun sequence of Thiobacillus plumbophilus NBRC 107929.</title>
        <authorList>
            <person name="Hosoyama A."/>
            <person name="Uohara A."/>
            <person name="Ohji S."/>
            <person name="Ichikawa N."/>
        </authorList>
    </citation>
    <scope>NUCLEOTIDE SEQUENCE [LARGE SCALE GENOMIC DNA]</scope>
    <source>
        <strain evidence="16 17">NBRC 107929</strain>
    </source>
</reference>
<feature type="binding site" evidence="14">
    <location>
        <position position="109"/>
    </location>
    <ligand>
        <name>[4Fe-4S] cluster</name>
        <dbReference type="ChEBI" id="CHEBI:49883"/>
    </ligand>
</feature>
<dbReference type="PANTHER" id="PTHR46482">
    <property type="entry name" value="5'-ADENYLYLSULFATE REDUCTASE 3, CHLOROPLASTIC"/>
    <property type="match status" value="1"/>
</dbReference>
<dbReference type="GO" id="GO:0070814">
    <property type="term" value="P:hydrogen sulfide biosynthetic process"/>
    <property type="evidence" value="ECO:0007669"/>
    <property type="project" value="UniProtKB-UniRule"/>
</dbReference>
<evidence type="ECO:0000256" key="5">
    <source>
        <dbReference type="ARBA" id="ARBA00023004"/>
    </source>
</evidence>
<dbReference type="OrthoDB" id="9794018at2"/>
<comment type="function">
    <text evidence="7 14">Catalyzes the formation of sulfite from adenosine 5'-phosphosulfate (APS) using thioredoxin as an electron donor.</text>
</comment>
<dbReference type="InterPro" id="IPR014729">
    <property type="entry name" value="Rossmann-like_a/b/a_fold"/>
</dbReference>
<feature type="domain" description="Phosphoadenosine phosphosulphate reductase" evidence="15">
    <location>
        <begin position="25"/>
        <end position="198"/>
    </location>
</feature>
<sequence>MSLEQKIEEAVVLLQGIERDHAPAAFANSLGAEDMVLTDLIVKHAPGIEIFSLDTGRLPEETHQLMHELISRYKVPLHIYFPEDLAVEHYVRRCGSNGFYESVELRKACCQIRKVEPLRRALRGKKAWLTGLRRQQAATRTELLLSEWDADHQLHKFNPLAEWKHADVWAYLYQFDVPYNELHDQGFPSIGCAPCTRAVAIGEDVRAGRWWWENPLTKECGLHCKKTAA</sequence>
<protein>
    <recommendedName>
        <fullName evidence="10 14">Adenosine 5'-phosphosulfate reductase</fullName>
        <shortName evidence="14">APS reductase</shortName>
        <ecNumber evidence="9 14">1.8.4.10</ecNumber>
    </recommendedName>
    <alternativeName>
        <fullName evidence="12 14">5'-adenylylsulfate reductase</fullName>
    </alternativeName>
    <alternativeName>
        <fullName evidence="11 14">Thioredoxin-dependent 5'-adenylylsulfate reductase</fullName>
    </alternativeName>
</protein>
<comment type="subcellular location">
    <subcellularLocation>
        <location evidence="14">Cytoplasm</location>
    </subcellularLocation>
</comment>
<dbReference type="GO" id="GO:0051539">
    <property type="term" value="F:4 iron, 4 sulfur cluster binding"/>
    <property type="evidence" value="ECO:0007669"/>
    <property type="project" value="UniProtKB-UniRule"/>
</dbReference>
<dbReference type="NCBIfam" id="NF002537">
    <property type="entry name" value="PRK02090.1"/>
    <property type="match status" value="1"/>
</dbReference>
<keyword evidence="4 14" id="KW-0560">Oxidoreductase</keyword>
<dbReference type="GO" id="GO:0019344">
    <property type="term" value="P:cysteine biosynthetic process"/>
    <property type="evidence" value="ECO:0007669"/>
    <property type="project" value="InterPro"/>
</dbReference>
<dbReference type="GO" id="GO:0004604">
    <property type="term" value="F:phosphoadenylyl-sulfate reductase (thioredoxin) activity"/>
    <property type="evidence" value="ECO:0007669"/>
    <property type="project" value="UniProtKB-UniRule"/>
</dbReference>
<dbReference type="RefSeq" id="WP_147074713.1">
    <property type="nucleotide sequence ID" value="NZ_AP021884.1"/>
</dbReference>
<feature type="binding site" evidence="14">
    <location>
        <position position="110"/>
    </location>
    <ligand>
        <name>[4Fe-4S] cluster</name>
        <dbReference type="ChEBI" id="CHEBI:49883"/>
    </ligand>
</feature>
<keyword evidence="3 14" id="KW-0479">Metal-binding</keyword>
<gene>
    <name evidence="14 16" type="primary">cysH</name>
    <name evidence="16" type="ORF">TPL01_28900</name>
</gene>
<comment type="catalytic activity">
    <reaction evidence="13 14">
        <text>[thioredoxin]-disulfide + sulfite + AMP + 2 H(+) = adenosine 5'-phosphosulfate + [thioredoxin]-dithiol</text>
        <dbReference type="Rhea" id="RHEA:21976"/>
        <dbReference type="Rhea" id="RHEA-COMP:10698"/>
        <dbReference type="Rhea" id="RHEA-COMP:10700"/>
        <dbReference type="ChEBI" id="CHEBI:15378"/>
        <dbReference type="ChEBI" id="CHEBI:17359"/>
        <dbReference type="ChEBI" id="CHEBI:29950"/>
        <dbReference type="ChEBI" id="CHEBI:50058"/>
        <dbReference type="ChEBI" id="CHEBI:58243"/>
        <dbReference type="ChEBI" id="CHEBI:456215"/>
        <dbReference type="EC" id="1.8.4.10"/>
    </reaction>
</comment>
<evidence type="ECO:0000256" key="3">
    <source>
        <dbReference type="ARBA" id="ARBA00022723"/>
    </source>
</evidence>
<keyword evidence="6 14" id="KW-0411">Iron-sulfur</keyword>
<dbReference type="SUPFAM" id="SSF52402">
    <property type="entry name" value="Adenine nucleotide alpha hydrolases-like"/>
    <property type="match status" value="1"/>
</dbReference>
<evidence type="ECO:0000313" key="16">
    <source>
        <dbReference type="EMBL" id="GEP31752.1"/>
    </source>
</evidence>
<dbReference type="PIRSF" id="PIRSF000857">
    <property type="entry name" value="PAPS_reductase"/>
    <property type="match status" value="1"/>
</dbReference>
<comment type="pathway">
    <text evidence="8 14">Sulfur metabolism; hydrogen sulfide biosynthesis; sulfite from sulfate.</text>
</comment>
<evidence type="ECO:0000256" key="10">
    <source>
        <dbReference type="ARBA" id="ARBA00029514"/>
    </source>
</evidence>
<feature type="binding site" evidence="14">
    <location>
        <position position="192"/>
    </location>
    <ligand>
        <name>[4Fe-4S] cluster</name>
        <dbReference type="ChEBI" id="CHEBI:49883"/>
    </ligand>
</feature>
<evidence type="ECO:0000256" key="1">
    <source>
        <dbReference type="ARBA" id="ARBA00009732"/>
    </source>
</evidence>
<comment type="cofactor">
    <cofactor evidence="14">
        <name>[4Fe-4S] cluster</name>
        <dbReference type="ChEBI" id="CHEBI:49883"/>
    </cofactor>
    <text evidence="14">Binds 1 [4Fe-4S] cluster per subunit.</text>
</comment>
<dbReference type="PANTHER" id="PTHR46482:SF9">
    <property type="entry name" value="5'-ADENYLYLSULFATE REDUCTASE 1, CHLOROPLASTIC"/>
    <property type="match status" value="1"/>
</dbReference>
<evidence type="ECO:0000256" key="8">
    <source>
        <dbReference type="ARBA" id="ARBA00024327"/>
    </source>
</evidence>
<evidence type="ECO:0000256" key="12">
    <source>
        <dbReference type="ARBA" id="ARBA00032041"/>
    </source>
</evidence>
<dbReference type="GO" id="GO:0046872">
    <property type="term" value="F:metal ion binding"/>
    <property type="evidence" value="ECO:0007669"/>
    <property type="project" value="UniProtKB-KW"/>
</dbReference>
<dbReference type="EC" id="1.8.4.10" evidence="9 14"/>
<dbReference type="InterPro" id="IPR004511">
    <property type="entry name" value="PAPS/APS_Rdtase"/>
</dbReference>
<evidence type="ECO:0000256" key="13">
    <source>
        <dbReference type="ARBA" id="ARBA00048441"/>
    </source>
</evidence>
<dbReference type="GO" id="GO:0043866">
    <property type="term" value="F:adenylyl-sulfate reductase (thioredoxin) activity"/>
    <property type="evidence" value="ECO:0007669"/>
    <property type="project" value="UniProtKB-EC"/>
</dbReference>
<dbReference type="NCBIfam" id="TIGR00434">
    <property type="entry name" value="cysH"/>
    <property type="match status" value="1"/>
</dbReference>
<dbReference type="Gene3D" id="3.40.50.620">
    <property type="entry name" value="HUPs"/>
    <property type="match status" value="1"/>
</dbReference>
<dbReference type="GO" id="GO:0019379">
    <property type="term" value="P:sulfate assimilation, phosphoadenylyl sulfate reduction by phosphoadenylyl-sulfate reductase (thioredoxin)"/>
    <property type="evidence" value="ECO:0007669"/>
    <property type="project" value="UniProtKB-UniRule"/>
</dbReference>
<evidence type="ECO:0000256" key="11">
    <source>
        <dbReference type="ARBA" id="ARBA00030894"/>
    </source>
</evidence>
<dbReference type="Pfam" id="PF01507">
    <property type="entry name" value="PAPS_reduct"/>
    <property type="match status" value="1"/>
</dbReference>
<dbReference type="NCBIfam" id="TIGR02055">
    <property type="entry name" value="APS_reductase"/>
    <property type="match status" value="1"/>
</dbReference>
<evidence type="ECO:0000313" key="17">
    <source>
        <dbReference type="Proteomes" id="UP000321337"/>
    </source>
</evidence>
<evidence type="ECO:0000256" key="7">
    <source>
        <dbReference type="ARBA" id="ARBA00024298"/>
    </source>
</evidence>
<dbReference type="Proteomes" id="UP000321337">
    <property type="component" value="Unassembled WGS sequence"/>
</dbReference>
<dbReference type="InterPro" id="IPR002500">
    <property type="entry name" value="PAPS_reduct_dom"/>
</dbReference>
<evidence type="ECO:0000259" key="15">
    <source>
        <dbReference type="Pfam" id="PF01507"/>
    </source>
</evidence>